<dbReference type="KEGG" id="lvs:LOKVESSMR4R_00147"/>
<dbReference type="SUPFAM" id="SSF53474">
    <property type="entry name" value="alpha/beta-Hydrolases"/>
    <property type="match status" value="1"/>
</dbReference>
<dbReference type="RefSeq" id="WP_087205811.1">
    <property type="nucleotide sequence ID" value="NZ_CP021431.1"/>
</dbReference>
<evidence type="ECO:0000313" key="3">
    <source>
        <dbReference type="Proteomes" id="UP000195273"/>
    </source>
</evidence>
<dbReference type="EMBL" id="CP021431">
    <property type="protein sequence ID" value="ART99489.1"/>
    <property type="molecule type" value="Genomic_DNA"/>
</dbReference>
<proteinExistence type="predicted"/>
<protein>
    <submittedName>
        <fullName evidence="2">Lipase LipV</fullName>
        <ecNumber evidence="2">3.1.1.1</ecNumber>
    </submittedName>
</protein>
<evidence type="ECO:0000259" key="1">
    <source>
        <dbReference type="Pfam" id="PF12697"/>
    </source>
</evidence>
<keyword evidence="3" id="KW-1185">Reference proteome</keyword>
<accession>A0A1Y0E7V3</accession>
<dbReference type="PANTHER" id="PTHR43689">
    <property type="entry name" value="HYDROLASE"/>
    <property type="match status" value="1"/>
</dbReference>
<dbReference type="PANTHER" id="PTHR43689:SF8">
    <property type="entry name" value="ALPHA_BETA-HYDROLASES SUPERFAMILY PROTEIN"/>
    <property type="match status" value="1"/>
</dbReference>
<name>A0A1Y0E7V3_9RHOB</name>
<dbReference type="OrthoDB" id="9804723at2"/>
<organism evidence="2 3">
    <name type="scientific">Yoonia vestfoldensis</name>
    <dbReference type="NCBI Taxonomy" id="245188"/>
    <lineage>
        <taxon>Bacteria</taxon>
        <taxon>Pseudomonadati</taxon>
        <taxon>Pseudomonadota</taxon>
        <taxon>Alphaproteobacteria</taxon>
        <taxon>Rhodobacterales</taxon>
        <taxon>Paracoccaceae</taxon>
        <taxon>Yoonia</taxon>
    </lineage>
</organism>
<dbReference type="Gene3D" id="3.40.50.1820">
    <property type="entry name" value="alpha/beta hydrolase"/>
    <property type="match status" value="1"/>
</dbReference>
<dbReference type="STRING" id="1122181.GCA_000382265_02619"/>
<dbReference type="Proteomes" id="UP000195273">
    <property type="component" value="Chromosome"/>
</dbReference>
<feature type="domain" description="AB hydrolase-1" evidence="1">
    <location>
        <begin position="12"/>
        <end position="243"/>
    </location>
</feature>
<dbReference type="InterPro" id="IPR000073">
    <property type="entry name" value="AB_hydrolase_1"/>
</dbReference>
<reference evidence="2 3" key="1">
    <citation type="submission" date="2017-05" db="EMBL/GenBank/DDBJ databases">
        <title>Genome Sequence of Loktanella vestfoldensis Strain SMR4r Isolated from a Culture of the Diatom Skeletonema marinoi.</title>
        <authorList>
            <person name="Topel M."/>
            <person name="Pinder M.I.M."/>
            <person name="Johansson O.N."/>
            <person name="Kourtchenko O."/>
            <person name="Godhe A."/>
            <person name="Clarke A.K."/>
        </authorList>
    </citation>
    <scope>NUCLEOTIDE SEQUENCE [LARGE SCALE GENOMIC DNA]</scope>
    <source>
        <strain evidence="2 3">SMR4r</strain>
    </source>
</reference>
<dbReference type="PRINTS" id="PR00111">
    <property type="entry name" value="ABHYDROLASE"/>
</dbReference>
<dbReference type="GO" id="GO:0106435">
    <property type="term" value="F:carboxylesterase activity"/>
    <property type="evidence" value="ECO:0007669"/>
    <property type="project" value="UniProtKB-EC"/>
</dbReference>
<sequence>MHKVTLGRGAPVVMVHCMLARHESLLPLAGAIGGQARLFDLPGHGRSPDWDGAQDYQAQAVAWAAACCDGPAHLIGHSFGATVALRLALDRPDLVTRLTLIEPVYFAAARGTPAHADHAAGFRPFLDAMAADDHSRAAATFNALWGALPWDRLPPRTQSYLMDRIHLVRASASAIEDDRGGITTAACLAQVTVPVTLIRGADSPPVIAAIHAALADRLPDAVDHVVAGAGHMLPLTHIAEVAALIRAADQGTG</sequence>
<dbReference type="AlphaFoldDB" id="A0A1Y0E7V3"/>
<dbReference type="Pfam" id="PF12697">
    <property type="entry name" value="Abhydrolase_6"/>
    <property type="match status" value="1"/>
</dbReference>
<keyword evidence="2" id="KW-0378">Hydrolase</keyword>
<evidence type="ECO:0000313" key="2">
    <source>
        <dbReference type="EMBL" id="ART99489.1"/>
    </source>
</evidence>
<dbReference type="EC" id="3.1.1.1" evidence="2"/>
<dbReference type="InterPro" id="IPR029058">
    <property type="entry name" value="AB_hydrolase_fold"/>
</dbReference>
<gene>
    <name evidence="2" type="primary">lipV</name>
    <name evidence="2" type="ORF">LOKVESSMR4R_00147</name>
</gene>